<evidence type="ECO:0000313" key="1">
    <source>
        <dbReference type="EMBL" id="ADO19318.1"/>
    </source>
</evidence>
<sequence length="83" mass="8965">MPSPCGVQQSLMGETPKTALLHRINNIFGTTDISRRFRPQGESDGSYAGLNDALTDIQGAQRYGNPNLRLLGVILCCVDNPSC</sequence>
<dbReference type="EMBL" id="HQ291171">
    <property type="protein sequence ID" value="ADO19318.1"/>
    <property type="molecule type" value="Genomic_DNA"/>
</dbReference>
<reference evidence="1" key="1">
    <citation type="journal article" date="2011" name="Acta Physiol. Plant.">
        <title>An investigation on the genetic background of Nostoc flagelliforme by similarity analysis of its partial genomic DNA and phylogenetic comparison of deduced related species.</title>
        <authorList>
            <person name="Gao X."/>
            <person name="Liu K."/>
            <person name="Qiu B.S."/>
        </authorList>
    </citation>
    <scope>NUCLEOTIDE SEQUENCE</scope>
    <source>
        <strain evidence="1">Sunitezuoqi</strain>
    </source>
</reference>
<dbReference type="AlphaFoldDB" id="E7DQG0"/>
<accession>E7DQG0</accession>
<gene>
    <name evidence="1" type="ORF">Nfla_9903</name>
</gene>
<organism evidence="1">
    <name type="scientific">Nostoc flagelliforme str. Sunitezuoqi</name>
    <dbReference type="NCBI Taxonomy" id="676037"/>
    <lineage>
        <taxon>Bacteria</taxon>
        <taxon>Bacillati</taxon>
        <taxon>Cyanobacteriota</taxon>
        <taxon>Cyanophyceae</taxon>
        <taxon>Nostocales</taxon>
        <taxon>Nostocaceae</taxon>
        <taxon>Nostoc</taxon>
    </lineage>
</organism>
<proteinExistence type="predicted"/>
<name>E7DQG0_9NOSO</name>
<protein>
    <submittedName>
        <fullName evidence="1">Uncharacterized protein</fullName>
    </submittedName>
</protein>